<evidence type="ECO:0000313" key="1">
    <source>
        <dbReference type="EMBL" id="KAK2121279.1"/>
    </source>
</evidence>
<dbReference type="Proteomes" id="UP001266305">
    <property type="component" value="Unassembled WGS sequence"/>
</dbReference>
<proteinExistence type="predicted"/>
<keyword evidence="2" id="KW-1185">Reference proteome</keyword>
<gene>
    <name evidence="1" type="ORF">P7K49_002665</name>
</gene>
<sequence>YELGTTENEEDAPLKGVTLEYPPNGVMERLLKLTAFPLLKMMSMPIIKSVLRQQLTELLLPQLQ</sequence>
<feature type="non-terminal residue" evidence="1">
    <location>
        <position position="64"/>
    </location>
</feature>
<dbReference type="EMBL" id="JASSZA010000001">
    <property type="protein sequence ID" value="KAK2121279.1"/>
    <property type="molecule type" value="Genomic_DNA"/>
</dbReference>
<evidence type="ECO:0000313" key="2">
    <source>
        <dbReference type="Proteomes" id="UP001266305"/>
    </source>
</evidence>
<accession>A0ABQ9WI07</accession>
<comment type="caution">
    <text evidence="1">The sequence shown here is derived from an EMBL/GenBank/DDBJ whole genome shotgun (WGS) entry which is preliminary data.</text>
</comment>
<name>A0ABQ9WI07_SAGOE</name>
<feature type="non-terminal residue" evidence="1">
    <location>
        <position position="1"/>
    </location>
</feature>
<reference evidence="1 2" key="1">
    <citation type="submission" date="2023-05" db="EMBL/GenBank/DDBJ databases">
        <title>B98-5 Cell Line De Novo Hybrid Assembly: An Optical Mapping Approach.</title>
        <authorList>
            <person name="Kananen K."/>
            <person name="Auerbach J.A."/>
            <person name="Kautto E."/>
            <person name="Blachly J.S."/>
        </authorList>
    </citation>
    <scope>NUCLEOTIDE SEQUENCE [LARGE SCALE GENOMIC DNA]</scope>
    <source>
        <strain evidence="1">B95-8</strain>
        <tissue evidence="1">Cell line</tissue>
    </source>
</reference>
<organism evidence="1 2">
    <name type="scientific">Saguinus oedipus</name>
    <name type="common">Cotton-top tamarin</name>
    <name type="synonym">Oedipomidas oedipus</name>
    <dbReference type="NCBI Taxonomy" id="9490"/>
    <lineage>
        <taxon>Eukaryota</taxon>
        <taxon>Metazoa</taxon>
        <taxon>Chordata</taxon>
        <taxon>Craniata</taxon>
        <taxon>Vertebrata</taxon>
        <taxon>Euteleostomi</taxon>
        <taxon>Mammalia</taxon>
        <taxon>Eutheria</taxon>
        <taxon>Euarchontoglires</taxon>
        <taxon>Primates</taxon>
        <taxon>Haplorrhini</taxon>
        <taxon>Platyrrhini</taxon>
        <taxon>Cebidae</taxon>
        <taxon>Callitrichinae</taxon>
        <taxon>Saguinus</taxon>
    </lineage>
</organism>
<protein>
    <submittedName>
        <fullName evidence="1">Uncharacterized protein</fullName>
    </submittedName>
</protein>